<evidence type="ECO:0000259" key="1">
    <source>
        <dbReference type="Pfam" id="PF12728"/>
    </source>
</evidence>
<dbReference type="Pfam" id="PF12728">
    <property type="entry name" value="HTH_17"/>
    <property type="match status" value="1"/>
</dbReference>
<dbReference type="InterPro" id="IPR041657">
    <property type="entry name" value="HTH_17"/>
</dbReference>
<dbReference type="RefSeq" id="WP_133557415.1">
    <property type="nucleotide sequence ID" value="NZ_SNYF01000008.1"/>
</dbReference>
<keyword evidence="3" id="KW-1185">Reference proteome</keyword>
<accession>A0A4R6T1X8</accession>
<organism evidence="2 3">
    <name type="scientific">Algoriphagus boseongensis</name>
    <dbReference type="NCBI Taxonomy" id="1442587"/>
    <lineage>
        <taxon>Bacteria</taxon>
        <taxon>Pseudomonadati</taxon>
        <taxon>Bacteroidota</taxon>
        <taxon>Cytophagia</taxon>
        <taxon>Cytophagales</taxon>
        <taxon>Cyclobacteriaceae</taxon>
        <taxon>Algoriphagus</taxon>
    </lineage>
</organism>
<protein>
    <submittedName>
        <fullName evidence="2">Helix-turn-helix protein</fullName>
    </submittedName>
</protein>
<dbReference type="OrthoDB" id="1524679at2"/>
<dbReference type="AlphaFoldDB" id="A0A4R6T1X8"/>
<feature type="domain" description="Helix-turn-helix" evidence="1">
    <location>
        <begin position="36"/>
        <end position="85"/>
    </location>
</feature>
<gene>
    <name evidence="2" type="ORF">DFQ04_3096</name>
</gene>
<dbReference type="EMBL" id="SNYF01000008">
    <property type="protein sequence ID" value="TDQ15210.1"/>
    <property type="molecule type" value="Genomic_DNA"/>
</dbReference>
<evidence type="ECO:0000313" key="3">
    <source>
        <dbReference type="Proteomes" id="UP000294535"/>
    </source>
</evidence>
<proteinExistence type="predicted"/>
<evidence type="ECO:0000313" key="2">
    <source>
        <dbReference type="EMBL" id="TDQ15210.1"/>
    </source>
</evidence>
<comment type="caution">
    <text evidence="2">The sequence shown here is derived from an EMBL/GenBank/DDBJ whole genome shotgun (WGS) entry which is preliminary data.</text>
</comment>
<name>A0A4R6T1X8_9BACT</name>
<dbReference type="InterPro" id="IPR009061">
    <property type="entry name" value="DNA-bd_dom_put_sf"/>
</dbReference>
<dbReference type="SUPFAM" id="SSF46955">
    <property type="entry name" value="Putative DNA-binding domain"/>
    <property type="match status" value="1"/>
</dbReference>
<sequence>MNHFILTESKRIEEIQTKLVQIESILLQTKTGLPNLLRTSEIKKILKIKDSTLATLRSNGTLPFVKIAGTIYYREEDIQNLIEKNYSGNDN</sequence>
<dbReference type="Proteomes" id="UP000294535">
    <property type="component" value="Unassembled WGS sequence"/>
</dbReference>
<dbReference type="PANTHER" id="PTHR34585">
    <property type="match status" value="1"/>
</dbReference>
<reference evidence="2 3" key="1">
    <citation type="submission" date="2019-03" db="EMBL/GenBank/DDBJ databases">
        <title>Genomic Encyclopedia of Type Strains, Phase III (KMG-III): the genomes of soil and plant-associated and newly described type strains.</title>
        <authorList>
            <person name="Whitman W."/>
        </authorList>
    </citation>
    <scope>NUCLEOTIDE SEQUENCE [LARGE SCALE GENOMIC DNA]</scope>
    <source>
        <strain evidence="2 3">CECT 8446</strain>
    </source>
</reference>
<dbReference type="PANTHER" id="PTHR34585:SF22">
    <property type="entry name" value="HELIX-TURN-HELIX DOMAIN-CONTAINING PROTEIN"/>
    <property type="match status" value="1"/>
</dbReference>